<dbReference type="EMBL" id="FMUT01000016">
    <property type="protein sequence ID" value="SCZ13966.1"/>
    <property type="molecule type" value="Genomic_DNA"/>
</dbReference>
<dbReference type="Proteomes" id="UP000183031">
    <property type="component" value="Unassembled WGS sequence"/>
</dbReference>
<organism evidence="3 4">
    <name type="scientific">Serratia nematodiphila</name>
    <dbReference type="NCBI Taxonomy" id="458197"/>
    <lineage>
        <taxon>Bacteria</taxon>
        <taxon>Pseudomonadati</taxon>
        <taxon>Pseudomonadota</taxon>
        <taxon>Gammaproteobacteria</taxon>
        <taxon>Enterobacterales</taxon>
        <taxon>Yersiniaceae</taxon>
        <taxon>Serratia</taxon>
    </lineage>
</organism>
<keyword evidence="3" id="KW-0946">Virion</keyword>
<dbReference type="PANTHER" id="PTHR37089">
    <property type="entry name" value="PROTEIN U-RELATED"/>
    <property type="match status" value="1"/>
</dbReference>
<accession>A0A1G5LMC0</accession>
<sequence length="179" mass="17550">MKKTLMALTSVATLLCANGAANAAGTIQGTLGVTLTIGAGCVVGGGNSSGSVNDFGSISFGTYSSLANIIDASATGAGGAGTLSLTCTTGTDYTVALDNGLHVTSGTQRRMASTAGAFISYNLYQDAARTTAWGSGANARTGTGTGAAVPLIVYGRVPAAGSTPAADTYNDTVTMTVTW</sequence>
<protein>
    <submittedName>
        <fullName evidence="3">Spore coat protein U (SCPU) domain-containing protein</fullName>
    </submittedName>
</protein>
<evidence type="ECO:0000256" key="1">
    <source>
        <dbReference type="SAM" id="SignalP"/>
    </source>
</evidence>
<feature type="domain" description="Spore coat protein U/FanG" evidence="2">
    <location>
        <begin position="29"/>
        <end position="176"/>
    </location>
</feature>
<evidence type="ECO:0000313" key="3">
    <source>
        <dbReference type="EMBL" id="SCZ13966.1"/>
    </source>
</evidence>
<gene>
    <name evidence="3" type="ORF">SAMN02927935_04566</name>
</gene>
<dbReference type="InterPro" id="IPR007893">
    <property type="entry name" value="Spore_coat_U/FanG"/>
</dbReference>
<evidence type="ECO:0000313" key="4">
    <source>
        <dbReference type="Proteomes" id="UP000183031"/>
    </source>
</evidence>
<dbReference type="GeneID" id="93696614"/>
<dbReference type="RefSeq" id="WP_015377665.1">
    <property type="nucleotide sequence ID" value="NZ_CBCSIN010000017.1"/>
</dbReference>
<dbReference type="InterPro" id="IPR053167">
    <property type="entry name" value="Spore_coat_component"/>
</dbReference>
<keyword evidence="3" id="KW-0167">Capsid protein</keyword>
<feature type="signal peptide" evidence="1">
    <location>
        <begin position="1"/>
        <end position="23"/>
    </location>
</feature>
<dbReference type="PANTHER" id="PTHR37089:SF4">
    <property type="entry name" value="EXPORTED PROTEIN"/>
    <property type="match status" value="1"/>
</dbReference>
<proteinExistence type="predicted"/>
<keyword evidence="4" id="KW-1185">Reference proteome</keyword>
<dbReference type="SMART" id="SM00972">
    <property type="entry name" value="SCPU"/>
    <property type="match status" value="1"/>
</dbReference>
<name>A0A1G5LMC0_9GAMM</name>
<dbReference type="Pfam" id="PF05229">
    <property type="entry name" value="SCPU"/>
    <property type="match status" value="1"/>
</dbReference>
<comment type="caution">
    <text evidence="3">The sequence shown here is derived from an EMBL/GenBank/DDBJ whole genome shotgun (WGS) entry which is preliminary data.</text>
</comment>
<keyword evidence="1" id="KW-0732">Signal</keyword>
<evidence type="ECO:0000259" key="2">
    <source>
        <dbReference type="Pfam" id="PF05229"/>
    </source>
</evidence>
<reference evidence="3 4" key="1">
    <citation type="submission" date="2016-10" db="EMBL/GenBank/DDBJ databases">
        <authorList>
            <person name="Varghese N."/>
            <person name="Submissions S."/>
        </authorList>
    </citation>
    <scope>NUCLEOTIDE SEQUENCE [LARGE SCALE GENOMIC DNA]</scope>
    <source>
        <strain evidence="3 4">CGMCC 1.6853</strain>
    </source>
</reference>
<feature type="chain" id="PRO_5045038216" evidence="1">
    <location>
        <begin position="24"/>
        <end position="179"/>
    </location>
</feature>